<dbReference type="Gene3D" id="3.10.129.110">
    <property type="entry name" value="Polyketide synthase dehydratase"/>
    <property type="match status" value="1"/>
</dbReference>
<feature type="domain" description="PKS/mFAS DH" evidence="11">
    <location>
        <begin position="890"/>
        <end position="1162"/>
    </location>
</feature>
<dbReference type="InterPro" id="IPR036291">
    <property type="entry name" value="NAD(P)-bd_dom_sf"/>
</dbReference>
<dbReference type="Gene3D" id="3.90.180.10">
    <property type="entry name" value="Medium-chain alcohol dehydrogenases, catalytic domain"/>
    <property type="match status" value="1"/>
</dbReference>
<dbReference type="InterPro" id="IPR002364">
    <property type="entry name" value="Quin_OxRdtase/zeta-crystal_CS"/>
</dbReference>
<dbReference type="InterPro" id="IPR014043">
    <property type="entry name" value="Acyl_transferase_dom"/>
</dbReference>
<dbReference type="Pfam" id="PF08659">
    <property type="entry name" value="KR"/>
    <property type="match status" value="1"/>
</dbReference>
<dbReference type="InterPro" id="IPR049551">
    <property type="entry name" value="PKS_DH_C"/>
</dbReference>
<dbReference type="Proteomes" id="UP001611263">
    <property type="component" value="Unassembled WGS sequence"/>
</dbReference>
<feature type="compositionally biased region" description="Low complexity" evidence="8">
    <location>
        <begin position="2112"/>
        <end position="2126"/>
    </location>
</feature>
<dbReference type="InterPro" id="IPR050091">
    <property type="entry name" value="PKS_NRPS_Biosynth_Enz"/>
</dbReference>
<evidence type="ECO:0000259" key="9">
    <source>
        <dbReference type="PROSITE" id="PS50075"/>
    </source>
</evidence>
<dbReference type="InterPro" id="IPR014031">
    <property type="entry name" value="Ketoacyl_synth_C"/>
</dbReference>
<feature type="compositionally biased region" description="Polar residues" evidence="8">
    <location>
        <begin position="2231"/>
        <end position="2242"/>
    </location>
</feature>
<feature type="active site" description="Proton acceptor; for dehydratase activity" evidence="7">
    <location>
        <position position="923"/>
    </location>
</feature>
<dbReference type="InterPro" id="IPR049552">
    <property type="entry name" value="PKS_DH_N"/>
</dbReference>
<feature type="domain" description="Carrier" evidence="9">
    <location>
        <begin position="2026"/>
        <end position="2100"/>
    </location>
</feature>
<dbReference type="RefSeq" id="WP_081595531.1">
    <property type="nucleotide sequence ID" value="NZ_JBIRUQ010000001.1"/>
</dbReference>
<dbReference type="Gene3D" id="3.40.366.10">
    <property type="entry name" value="Malonyl-Coenzyme A Acyl Carrier Protein, domain 2"/>
    <property type="match status" value="1"/>
</dbReference>
<keyword evidence="4" id="KW-0521">NADP</keyword>
<feature type="active site" description="Proton donor; for dehydratase activity" evidence="7">
    <location>
        <position position="1081"/>
    </location>
</feature>
<feature type="region of interest" description="C-terminal hotdog fold" evidence="7">
    <location>
        <begin position="1023"/>
        <end position="1162"/>
    </location>
</feature>
<keyword evidence="13" id="KW-1185">Reference proteome</keyword>
<dbReference type="Pfam" id="PF00109">
    <property type="entry name" value="ketoacyl-synt"/>
    <property type="match status" value="1"/>
</dbReference>
<dbReference type="InterPro" id="IPR020841">
    <property type="entry name" value="PKS_Beta-ketoAc_synthase_dom"/>
</dbReference>
<dbReference type="InterPro" id="IPR016035">
    <property type="entry name" value="Acyl_Trfase/lysoPLipase"/>
</dbReference>
<feature type="domain" description="Ketosynthase family 3 (KS3)" evidence="10">
    <location>
        <begin position="1"/>
        <end position="428"/>
    </location>
</feature>
<keyword evidence="3" id="KW-0808">Transferase</keyword>
<dbReference type="SMART" id="SM00826">
    <property type="entry name" value="PKS_DH"/>
    <property type="match status" value="1"/>
</dbReference>
<dbReference type="InterPro" id="IPR020843">
    <property type="entry name" value="ER"/>
</dbReference>
<keyword evidence="5" id="KW-0511">Multifunctional enzyme</keyword>
<feature type="compositionally biased region" description="Gly residues" evidence="8">
    <location>
        <begin position="2268"/>
        <end position="2290"/>
    </location>
</feature>
<dbReference type="InterPro" id="IPR036736">
    <property type="entry name" value="ACP-like_sf"/>
</dbReference>
<dbReference type="PROSITE" id="PS01162">
    <property type="entry name" value="QOR_ZETA_CRYSTAL"/>
    <property type="match status" value="1"/>
</dbReference>
<evidence type="ECO:0000313" key="13">
    <source>
        <dbReference type="Proteomes" id="UP001611263"/>
    </source>
</evidence>
<dbReference type="SUPFAM" id="SSF47336">
    <property type="entry name" value="ACP-like"/>
    <property type="match status" value="1"/>
</dbReference>
<dbReference type="CDD" id="cd05195">
    <property type="entry name" value="enoyl_red"/>
    <property type="match status" value="1"/>
</dbReference>
<dbReference type="InterPro" id="IPR020806">
    <property type="entry name" value="PKS_PP-bd"/>
</dbReference>
<dbReference type="Pfam" id="PF16197">
    <property type="entry name" value="KAsynt_C_assoc"/>
    <property type="match status" value="1"/>
</dbReference>
<dbReference type="InterPro" id="IPR016036">
    <property type="entry name" value="Malonyl_transacylase_ACP-bd"/>
</dbReference>
<protein>
    <submittedName>
        <fullName evidence="12">Type I polyketide synthase</fullName>
    </submittedName>
</protein>
<dbReference type="CDD" id="cd00833">
    <property type="entry name" value="PKS"/>
    <property type="match status" value="1"/>
</dbReference>
<gene>
    <name evidence="12" type="ORF">ACH4WX_07875</name>
</gene>
<dbReference type="Pfam" id="PF14765">
    <property type="entry name" value="PS-DH"/>
    <property type="match status" value="1"/>
</dbReference>
<reference evidence="12 13" key="1">
    <citation type="submission" date="2024-10" db="EMBL/GenBank/DDBJ databases">
        <title>The Natural Products Discovery Center: Release of the First 8490 Sequenced Strains for Exploring Actinobacteria Biosynthetic Diversity.</title>
        <authorList>
            <person name="Kalkreuter E."/>
            <person name="Kautsar S.A."/>
            <person name="Yang D."/>
            <person name="Bader C.D."/>
            <person name="Teijaro C.N."/>
            <person name="Fluegel L."/>
            <person name="Davis C.M."/>
            <person name="Simpson J.R."/>
            <person name="Lauterbach L."/>
            <person name="Steele A.D."/>
            <person name="Gui C."/>
            <person name="Meng S."/>
            <person name="Li G."/>
            <person name="Viehrig K."/>
            <person name="Ye F."/>
            <person name="Su P."/>
            <person name="Kiefer A.F."/>
            <person name="Nichols A."/>
            <person name="Cepeda A.J."/>
            <person name="Yan W."/>
            <person name="Fan B."/>
            <person name="Jiang Y."/>
            <person name="Adhikari A."/>
            <person name="Zheng C.-J."/>
            <person name="Schuster L."/>
            <person name="Cowan T.M."/>
            <person name="Smanski M.J."/>
            <person name="Chevrette M.G."/>
            <person name="De Carvalho L.P.S."/>
            <person name="Shen B."/>
        </authorList>
    </citation>
    <scope>NUCLEOTIDE SEQUENCE [LARGE SCALE GENOMIC DNA]</scope>
    <source>
        <strain evidence="12 13">NPDC020568</strain>
    </source>
</reference>
<dbReference type="Pfam" id="PF02801">
    <property type="entry name" value="Ketoacyl-synt_C"/>
    <property type="match status" value="1"/>
</dbReference>
<dbReference type="PANTHER" id="PTHR43775">
    <property type="entry name" value="FATTY ACID SYNTHASE"/>
    <property type="match status" value="1"/>
</dbReference>
<accession>A0ABW7TK94</accession>
<dbReference type="PROSITE" id="PS50075">
    <property type="entry name" value="CARRIER"/>
    <property type="match status" value="1"/>
</dbReference>
<dbReference type="InterPro" id="IPR014030">
    <property type="entry name" value="Ketoacyl_synth_N"/>
</dbReference>
<dbReference type="Pfam" id="PF00107">
    <property type="entry name" value="ADH_zinc_N"/>
    <property type="match status" value="1"/>
</dbReference>
<keyword evidence="6" id="KW-0012">Acyltransferase</keyword>
<proteinExistence type="predicted"/>
<dbReference type="InterPro" id="IPR011032">
    <property type="entry name" value="GroES-like_sf"/>
</dbReference>
<name>A0ABW7TK94_9NOCA</name>
<dbReference type="SUPFAM" id="SSF52151">
    <property type="entry name" value="FabD/lysophospholipase-like"/>
    <property type="match status" value="1"/>
</dbReference>
<dbReference type="PROSITE" id="PS00606">
    <property type="entry name" value="KS3_1"/>
    <property type="match status" value="1"/>
</dbReference>
<organism evidence="12 13">
    <name type="scientific">Nocardia carnea</name>
    <dbReference type="NCBI Taxonomy" id="37328"/>
    <lineage>
        <taxon>Bacteria</taxon>
        <taxon>Bacillati</taxon>
        <taxon>Actinomycetota</taxon>
        <taxon>Actinomycetes</taxon>
        <taxon>Mycobacteriales</taxon>
        <taxon>Nocardiaceae</taxon>
        <taxon>Nocardia</taxon>
    </lineage>
</organism>
<evidence type="ECO:0000256" key="7">
    <source>
        <dbReference type="PROSITE-ProRule" id="PRU01363"/>
    </source>
</evidence>
<dbReference type="InterPro" id="IPR013154">
    <property type="entry name" value="ADH-like_N"/>
</dbReference>
<dbReference type="InterPro" id="IPR049900">
    <property type="entry name" value="PKS_mFAS_DH"/>
</dbReference>
<dbReference type="PROSITE" id="PS52004">
    <property type="entry name" value="KS3_2"/>
    <property type="match status" value="1"/>
</dbReference>
<dbReference type="Gene3D" id="1.10.1200.10">
    <property type="entry name" value="ACP-like"/>
    <property type="match status" value="1"/>
</dbReference>
<dbReference type="Pfam" id="PF08240">
    <property type="entry name" value="ADH_N"/>
    <property type="match status" value="1"/>
</dbReference>
<dbReference type="InterPro" id="IPR009081">
    <property type="entry name" value="PP-bd_ACP"/>
</dbReference>
<evidence type="ECO:0000259" key="10">
    <source>
        <dbReference type="PROSITE" id="PS52004"/>
    </source>
</evidence>
<dbReference type="InterPro" id="IPR013968">
    <property type="entry name" value="PKS_KR"/>
</dbReference>
<dbReference type="InterPro" id="IPR013149">
    <property type="entry name" value="ADH-like_C"/>
</dbReference>
<keyword evidence="2" id="KW-0597">Phosphoprotein</keyword>
<keyword evidence="1" id="KW-0596">Phosphopantetheine</keyword>
<dbReference type="PANTHER" id="PTHR43775:SF37">
    <property type="entry name" value="SI:DKEY-61P9.11"/>
    <property type="match status" value="1"/>
</dbReference>
<feature type="region of interest" description="N-terminal hotdog fold" evidence="7">
    <location>
        <begin position="890"/>
        <end position="1012"/>
    </location>
</feature>
<dbReference type="SUPFAM" id="SSF53901">
    <property type="entry name" value="Thiolase-like"/>
    <property type="match status" value="1"/>
</dbReference>
<dbReference type="SMART" id="SM00827">
    <property type="entry name" value="PKS_AT"/>
    <property type="match status" value="1"/>
</dbReference>
<evidence type="ECO:0000259" key="11">
    <source>
        <dbReference type="PROSITE" id="PS52019"/>
    </source>
</evidence>
<feature type="region of interest" description="Disordered" evidence="8">
    <location>
        <begin position="2112"/>
        <end position="2307"/>
    </location>
</feature>
<dbReference type="InterPro" id="IPR016039">
    <property type="entry name" value="Thiolase-like"/>
</dbReference>
<dbReference type="Pfam" id="PF00550">
    <property type="entry name" value="PP-binding"/>
    <property type="match status" value="1"/>
</dbReference>
<dbReference type="InterPro" id="IPR018201">
    <property type="entry name" value="Ketoacyl_synth_AS"/>
</dbReference>
<dbReference type="GeneID" id="93505223"/>
<dbReference type="SUPFAM" id="SSF55048">
    <property type="entry name" value="Probable ACP-binding domain of malonyl-CoA ACP transacylase"/>
    <property type="match status" value="1"/>
</dbReference>
<dbReference type="InterPro" id="IPR001227">
    <property type="entry name" value="Ac_transferase_dom_sf"/>
</dbReference>
<dbReference type="Gene3D" id="3.40.47.10">
    <property type="match status" value="1"/>
</dbReference>
<evidence type="ECO:0000256" key="1">
    <source>
        <dbReference type="ARBA" id="ARBA00022450"/>
    </source>
</evidence>
<dbReference type="SMART" id="SM00825">
    <property type="entry name" value="PKS_KS"/>
    <property type="match status" value="1"/>
</dbReference>
<dbReference type="InterPro" id="IPR032821">
    <property type="entry name" value="PKS_assoc"/>
</dbReference>
<dbReference type="EMBL" id="JBIRUQ010000001">
    <property type="protein sequence ID" value="MFI1460627.1"/>
    <property type="molecule type" value="Genomic_DNA"/>
</dbReference>
<dbReference type="InterPro" id="IPR020807">
    <property type="entry name" value="PKS_DH"/>
</dbReference>
<dbReference type="SMART" id="SM00823">
    <property type="entry name" value="PKS_PP"/>
    <property type="match status" value="1"/>
</dbReference>
<dbReference type="SUPFAM" id="SSF51735">
    <property type="entry name" value="NAD(P)-binding Rossmann-fold domains"/>
    <property type="match status" value="3"/>
</dbReference>
<dbReference type="InterPro" id="IPR057326">
    <property type="entry name" value="KR_dom"/>
</dbReference>
<dbReference type="Pfam" id="PF00698">
    <property type="entry name" value="Acyl_transf_1"/>
    <property type="match status" value="1"/>
</dbReference>
<evidence type="ECO:0000313" key="12">
    <source>
        <dbReference type="EMBL" id="MFI1460627.1"/>
    </source>
</evidence>
<dbReference type="SMART" id="SM00822">
    <property type="entry name" value="PKS_KR"/>
    <property type="match status" value="1"/>
</dbReference>
<evidence type="ECO:0000256" key="8">
    <source>
        <dbReference type="SAM" id="MobiDB-lite"/>
    </source>
</evidence>
<dbReference type="Gene3D" id="3.40.50.720">
    <property type="entry name" value="NAD(P)-binding Rossmann-like Domain"/>
    <property type="match status" value="3"/>
</dbReference>
<dbReference type="SUPFAM" id="SSF50129">
    <property type="entry name" value="GroES-like"/>
    <property type="match status" value="1"/>
</dbReference>
<dbReference type="PROSITE" id="PS52019">
    <property type="entry name" value="PKS_MFAS_DH"/>
    <property type="match status" value="1"/>
</dbReference>
<evidence type="ECO:0000256" key="6">
    <source>
        <dbReference type="ARBA" id="ARBA00023315"/>
    </source>
</evidence>
<evidence type="ECO:0000256" key="5">
    <source>
        <dbReference type="ARBA" id="ARBA00023268"/>
    </source>
</evidence>
<dbReference type="Gene3D" id="3.30.70.3290">
    <property type="match status" value="1"/>
</dbReference>
<evidence type="ECO:0000256" key="2">
    <source>
        <dbReference type="ARBA" id="ARBA00022553"/>
    </source>
</evidence>
<feature type="compositionally biased region" description="Basic and acidic residues" evidence="8">
    <location>
        <begin position="2175"/>
        <end position="2187"/>
    </location>
</feature>
<dbReference type="InterPro" id="IPR042104">
    <property type="entry name" value="PKS_dehydratase_sf"/>
</dbReference>
<dbReference type="SMART" id="SM00829">
    <property type="entry name" value="PKS_ER"/>
    <property type="match status" value="1"/>
</dbReference>
<sequence length="2307" mass="242782">MSDIAIVGIGCRFGGGIDSPESFWDFVAGKRDAVVEIPADRWDYRRYYDPEKRTPGRSYTKRGAFLTTDPWEFDPDFFGISPREATGLDPQQRLLLEVTWEALDDAGVAGKAGGESVGVYIGGFVVDQSVVGVVGPALAHVDMHTAASASYTMLSNRIAYALDLVGPALTIDTACSSSLVAFHLACQALENGDCTMALAGGVNVMLQPETFVMMCKGGFLAADGRCKSFDAAGDGYGRGEGGGIVVLKKLDEAVRDGDRIYAVVKATGSNQDGRTAAITVPNADSQEALARAVCARSGLTPEEITYVEAHGTGTPVGDPIELRALGTVYGAAESRPETLGVGSLKATLGHTEAASGIASVIKSALALQHRTIPPQGWLDEPNPDIPFADLNLHIQLEPQPLPADAGPMTIAVNGFGYGGTNAHTILQEFRPAATSPADRERHHLGVLPVSARSAPAVRAMAGRFADLLAAGADPDHLAEAAWTRLAHHQFRTGVPLRERAELVAELRQYAGGEGRDAVRTVSQRTDEPVFVFSGMGPQWWGMARDLLAADGVFAATARTVDAAFAEVAGWSILEELLRPEKESRVTATEVAQPANFLVQVGLVAELAQYGITPARIVGHSVGEVSAAYVTGMLTLREAVTVAYHRSRLQATTAGTGAMLAVGTGAEKVREYIGDDAAVDIAAVNSPGSLTLAGDVDRLDEIAEKLTEDGAFARALRVEVPYHSRFMDPILGELRTALAELSPRAPRIPLVSTVTAQAVVEAEDGFDAEYWCANVRQPVRFADAIAGLVSAGHRVFVEVGPHPVLSGNIREVLLAAGENGATVATLNRKAHDADSIRRAIAGVYAAGVLDIAALFPPEGPATEHLPLPRYPWQNTRLHNPLPLFEQLRLGSPGTYTMLGDPDMEGRPGWMLQVGTELLPWLPDHVVGGMRIMPGAAYLDAALSAAATRSGDTRVALEDVRFVAPMVMAQPDVPFLELGIEEGGGRFLIRSRSATGSVWTVHSTGRILNGSYETIVDTVPEPESAVDFEPELFYAALASRGLQYGPAFRRVTAVRAGRDAVVATVDATIAAGSGHLAHPAVVDAAMQTVALLFAQDGLGDGAMVPVGVEAVRMYRALPEEVTVVARRDPESGRLADVRLLAVDGTLCLHLIGVRLGALTPGGSPLQRMADFYYSDTMEPAEPIDTATLGETGTPATVILALGDSDRARALAETLPGARYRLTTGDDPDLETELTELLRTSTEEPETDRIHVVIVAGRIEDDLADLWTLKRIAVATHEFAAPGEGDTPIVGIGDGSCHITLVTEHAFALPDTPAPPDSRQAALAGARRVLLNEQPALRWRLIDTEPGTSLDDLVIELGVPGAFQYDNSDEVLLRAGARWLPRITTPLQERIDILETAEPLTDPEADFELEIPKSKLLSALAWRRTPRRDPGPGEVEVGMRIIGLNYKDPLKVMGILGERELAETFFGTSPGMEGVGAVTRVGAGVTDIAVGDLVALAAKGMMRRYHIVDRTAVIPLPAGTDPAVCTSTTAFGTAEYSLLDLARLEPGETVLIHGAAGGVGSAAIQVAKTRGARIIGTASTEERRAHIRELGADHTLNSRSLNFADDVLALTDGAGVDVILSSAPGEALRQNFKAIREFGRIVEVGKADIYTGGLLELAVFDKNLSYFSMDLDRMCRFRPLQLADLLRRVVEKFQTGEYRPLPYELYGTHEVAKAFDDTIRSTKIGRIALSLSDEAPPVRPMLPELEIDPAGTYLIAGGFGGFGMATGTWLVAKGARRLVLVGRSGAATPAARRQLAAWRAAEVTVIEERADIADAATVTALVARAHDPRYPLRGVFHAAGAVADNRVEHMDAEQLARVYRSKVHGARILHDAVTGAGARPDMFVLYSSGGSMFGIFGQYNYTAANLAVEALAEEWSRAGERVLCVGWGHMSGAAGGMAADEKVAKYLELAGFGPIDMADGTLYLEQALRLGVTRAAVIPTDWSKLTAAFPQMSRTGRLAALVAASVQDNSMLAKLKADLTALEEGKRGQAMARMLADQLAVVMGVQPDTIDLTVPVTELGLDSLMAVEFGSRVSKQLGIELMSLQMGRAFSLEQAGPKVAELILATDPAAGFAASLPGSAPGPDGSPDATPVSSGKVAVTWKPGTALGNGTGTVDGSARADGAADSRKADSNGTAAGSHEDRPAAAHRVESTAGNGEGKPADNHVGPAPRTDGEPITDNNGRPVTGDGSGPTGADSTEFATSNGDRPSGEPAAGNGGGPTSGEPAADNGGETAGGDGAEPVAGNGGESVGGSGTESVGSARVLLGREAPR</sequence>
<evidence type="ECO:0000256" key="4">
    <source>
        <dbReference type="ARBA" id="ARBA00022857"/>
    </source>
</evidence>
<dbReference type="Pfam" id="PF21089">
    <property type="entry name" value="PKS_DH_N"/>
    <property type="match status" value="1"/>
</dbReference>
<evidence type="ECO:0000256" key="3">
    <source>
        <dbReference type="ARBA" id="ARBA00022679"/>
    </source>
</evidence>
<comment type="caution">
    <text evidence="12">The sequence shown here is derived from an EMBL/GenBank/DDBJ whole genome shotgun (WGS) entry which is preliminary data.</text>
</comment>